<dbReference type="GO" id="GO:0008509">
    <property type="term" value="F:monoatomic anion transmembrane transporter activity"/>
    <property type="evidence" value="ECO:0007669"/>
    <property type="project" value="InterPro"/>
</dbReference>
<keyword evidence="8 9" id="KW-0472">Membrane</keyword>
<feature type="transmembrane region" description="Helical" evidence="9">
    <location>
        <begin position="745"/>
        <end position="769"/>
    </location>
</feature>
<name>A0A8T2J931_9PIPI</name>
<dbReference type="InterPro" id="IPR003024">
    <property type="entry name" value="Na/HCO3_transpt"/>
</dbReference>
<dbReference type="PRINTS" id="PR01231">
    <property type="entry name" value="HCO3TRNSPORT"/>
</dbReference>
<keyword evidence="7 9" id="KW-0406">Ion transport</keyword>
<dbReference type="InterPro" id="IPR016152">
    <property type="entry name" value="PTrfase/Anion_transptr"/>
</dbReference>
<keyword evidence="13" id="KW-1185">Reference proteome</keyword>
<dbReference type="InterPro" id="IPR013769">
    <property type="entry name" value="Band3_cytoplasmic_dom"/>
</dbReference>
<evidence type="ECO:0000256" key="7">
    <source>
        <dbReference type="ARBA" id="ARBA00023065"/>
    </source>
</evidence>
<dbReference type="InterPro" id="IPR011531">
    <property type="entry name" value="HCO3_transpt-like_TM_dom"/>
</dbReference>
<feature type="transmembrane region" description="Helical" evidence="9">
    <location>
        <begin position="704"/>
        <end position="724"/>
    </location>
</feature>
<keyword evidence="3 9" id="KW-0813">Transport</keyword>
<comment type="similarity">
    <text evidence="2 9">Belongs to the anion exchanger (TC 2.A.31) family.</text>
</comment>
<sequence>MKFGESEGFINYQESELAKYDNQSYRSDGLRSRNSIIISQSSNRSIFTTNVSTTAERVAFILGDQEQEDSEDTYPLVFAQLNELFIVNEDVEWRETARWIRFEEKNEDGGERWSKPHVTTLSLHSLFELRTCIEKGTLLLDTEQKIFREIIESVTNTKIVTNAINQEQKEKITCVLCQKHVHHIKKSHRKTVIDILSSSCRGKASQQKSTVVERSEKHSKQQLLNRFKKKIPKGTEAANILVGEVDFLDQPFVAFIRLKEASVLGSLTEVVLPSRFIFILLGPRTRIKAYHEIGRAIATLLTDELFQKIAYKALSRVELLAGIDDFFDELAVLPPGKWDPTLRIQPPKFLPSPQKRKLMFLRGIKHPCSENGNSYNQEEKLAHGHPHVSEELKRTGRVFGGLIEDVKRKAPWYWSDFYDALNIQCLSSILFIYLAVVTNAITFGGMLGDATDNMQGVLENFVGTAISGAIFCLFSGQPLTILSSTGPVLVFERLLFNFSKDYNFEYLEFRLWIGLWVAFYCIILVATDASCLVQYFTRFTEESFCALISCIFIYDALKKMVNLADQFPINWEYSINDVAQYSCRPDFEISYNWSQNTKTQCMEKGGHLLGNSCNFVPDICLMSVILFIGTFICTASLKRFQTSRYATASIRKLTGDFSVIITILSFCAIDTFFGLQTPKLIIPNEFKPTNPNRNWIVLPFGKNPWWVCMLSGIPAILITILLFMDQQITAVILNRKEYKLKKGAGLHLDFFCIAVLIIVSSFMGLPWFVSATVISLAHMNSLKMESATSAPGEQPKFLGIREQRITGLFIFILTGASIFLSPVLKYIPMPVLYGIFLQMGVAALGSIQFLDRVQLLFIPPKHQPDLIFLRHVPLRKVHLFTFIQIICLVILWILKSTVAAIIFPLMQYHTNLHLHYEFVMSTSMCTVPHVPYVQRGFLWEPQSVIAYDVGIMDMVDKEAGRGSRTLLGCLWLMEMMKGVFHTRMLAHGFHTYFSGVILSK</sequence>
<proteinExistence type="inferred from homology"/>
<dbReference type="OrthoDB" id="1735926at2759"/>
<feature type="transmembrane region" description="Helical" evidence="9">
    <location>
        <begin position="539"/>
        <end position="557"/>
    </location>
</feature>
<evidence type="ECO:0000256" key="6">
    <source>
        <dbReference type="ARBA" id="ARBA00022989"/>
    </source>
</evidence>
<feature type="transmembrane region" description="Helical" evidence="9">
    <location>
        <begin position="460"/>
        <end position="489"/>
    </location>
</feature>
<dbReference type="PANTHER" id="PTHR11453:SF52">
    <property type="entry name" value="ANION EXCHANGE PROTEIN 4"/>
    <property type="match status" value="1"/>
</dbReference>
<dbReference type="GO" id="GO:0005452">
    <property type="term" value="F:solute:inorganic anion antiporter activity"/>
    <property type="evidence" value="ECO:0007669"/>
    <property type="project" value="InterPro"/>
</dbReference>
<dbReference type="PRINTS" id="PR01232">
    <property type="entry name" value="NAHCO3TRSPRT"/>
</dbReference>
<comment type="caution">
    <text evidence="12">The sequence shown here is derived from an EMBL/GenBank/DDBJ whole genome shotgun (WGS) entry which is preliminary data.</text>
</comment>
<feature type="transmembrane region" description="Helical" evidence="9">
    <location>
        <begin position="879"/>
        <end position="903"/>
    </location>
</feature>
<feature type="transmembrane region" description="Helical" evidence="9">
    <location>
        <begin position="430"/>
        <end position="448"/>
    </location>
</feature>
<evidence type="ECO:0000259" key="11">
    <source>
        <dbReference type="Pfam" id="PF07565"/>
    </source>
</evidence>
<dbReference type="GO" id="GO:0051453">
    <property type="term" value="P:regulation of intracellular pH"/>
    <property type="evidence" value="ECO:0007669"/>
    <property type="project" value="TreeGrafter"/>
</dbReference>
<evidence type="ECO:0000313" key="13">
    <source>
        <dbReference type="Proteomes" id="UP000812440"/>
    </source>
</evidence>
<feature type="domain" description="Bicarbonate transporter-like transmembrane" evidence="10">
    <location>
        <begin position="397"/>
        <end position="906"/>
    </location>
</feature>
<dbReference type="InterPro" id="IPR003020">
    <property type="entry name" value="HCO3_transpt_euk"/>
</dbReference>
<evidence type="ECO:0000256" key="8">
    <source>
        <dbReference type="ARBA" id="ARBA00023136"/>
    </source>
</evidence>
<keyword evidence="4" id="KW-1003">Cell membrane</keyword>
<dbReference type="SUPFAM" id="SSF55804">
    <property type="entry name" value="Phoshotransferase/anion transport protein"/>
    <property type="match status" value="1"/>
</dbReference>
<feature type="transmembrane region" description="Helical" evidence="9">
    <location>
        <begin position="805"/>
        <end position="824"/>
    </location>
</feature>
<dbReference type="FunFam" id="1.10.287.570:FF:000001">
    <property type="entry name" value="Anion exchange protein"/>
    <property type="match status" value="1"/>
</dbReference>
<dbReference type="GO" id="GO:0016323">
    <property type="term" value="C:basolateral plasma membrane"/>
    <property type="evidence" value="ECO:0007669"/>
    <property type="project" value="UniProtKB-SubCell"/>
</dbReference>
<feature type="transmembrane region" description="Helical" evidence="9">
    <location>
        <begin position="657"/>
        <end position="675"/>
    </location>
</feature>
<organism evidence="12 13">
    <name type="scientific">Hymenochirus boettgeri</name>
    <name type="common">Congo dwarf clawed frog</name>
    <dbReference type="NCBI Taxonomy" id="247094"/>
    <lineage>
        <taxon>Eukaryota</taxon>
        <taxon>Metazoa</taxon>
        <taxon>Chordata</taxon>
        <taxon>Craniata</taxon>
        <taxon>Vertebrata</taxon>
        <taxon>Euteleostomi</taxon>
        <taxon>Amphibia</taxon>
        <taxon>Batrachia</taxon>
        <taxon>Anura</taxon>
        <taxon>Pipoidea</taxon>
        <taxon>Pipidae</taxon>
        <taxon>Pipinae</taxon>
        <taxon>Hymenochirus</taxon>
    </lineage>
</organism>
<feature type="transmembrane region" description="Helical" evidence="9">
    <location>
        <begin position="831"/>
        <end position="850"/>
    </location>
</feature>
<evidence type="ECO:0000256" key="1">
    <source>
        <dbReference type="ARBA" id="ARBA00004554"/>
    </source>
</evidence>
<comment type="subcellular location">
    <subcellularLocation>
        <location evidence="1">Basolateral cell membrane</location>
        <topology evidence="1">Multi-pass membrane protein</topology>
    </subcellularLocation>
    <subcellularLocation>
        <location evidence="9">Membrane</location>
        <topology evidence="9">Multi-pass membrane protein</topology>
    </subcellularLocation>
</comment>
<dbReference type="NCBIfam" id="TIGR00834">
    <property type="entry name" value="ae"/>
    <property type="match status" value="1"/>
</dbReference>
<evidence type="ECO:0000256" key="9">
    <source>
        <dbReference type="RuleBase" id="RU362035"/>
    </source>
</evidence>
<dbReference type="Gene3D" id="3.40.930.10">
    <property type="entry name" value="Mannitol-specific EII, Chain A"/>
    <property type="match status" value="1"/>
</dbReference>
<dbReference type="PANTHER" id="PTHR11453">
    <property type="entry name" value="ANION EXCHANGE PROTEIN"/>
    <property type="match status" value="1"/>
</dbReference>
<evidence type="ECO:0000313" key="12">
    <source>
        <dbReference type="EMBL" id="KAG8439141.1"/>
    </source>
</evidence>
<feature type="transmembrane region" description="Helical" evidence="9">
    <location>
        <begin position="509"/>
        <end position="527"/>
    </location>
</feature>
<accession>A0A8T2J931</accession>
<dbReference type="AlphaFoldDB" id="A0A8T2J931"/>
<evidence type="ECO:0000256" key="2">
    <source>
        <dbReference type="ARBA" id="ARBA00010993"/>
    </source>
</evidence>
<keyword evidence="6 9" id="KW-1133">Transmembrane helix</keyword>
<evidence type="ECO:0000256" key="3">
    <source>
        <dbReference type="ARBA" id="ARBA00022448"/>
    </source>
</evidence>
<dbReference type="EMBL" id="JAACNH010000006">
    <property type="protein sequence ID" value="KAG8439141.1"/>
    <property type="molecule type" value="Genomic_DNA"/>
</dbReference>
<feature type="transmembrane region" description="Helical" evidence="9">
    <location>
        <begin position="615"/>
        <end position="637"/>
    </location>
</feature>
<dbReference type="Proteomes" id="UP000812440">
    <property type="component" value="Chromosome 3"/>
</dbReference>
<protein>
    <recommendedName>
        <fullName evidence="9">Anion exchange protein</fullName>
    </recommendedName>
</protein>
<evidence type="ECO:0000256" key="4">
    <source>
        <dbReference type="ARBA" id="ARBA00022475"/>
    </source>
</evidence>
<dbReference type="Gene3D" id="1.10.287.570">
    <property type="entry name" value="Helical hairpin bin"/>
    <property type="match status" value="1"/>
</dbReference>
<gene>
    <name evidence="12" type="ORF">GDO86_005381</name>
</gene>
<dbReference type="GO" id="GO:0008510">
    <property type="term" value="F:sodium:bicarbonate symporter activity"/>
    <property type="evidence" value="ECO:0007669"/>
    <property type="project" value="TreeGrafter"/>
</dbReference>
<evidence type="ECO:0000256" key="5">
    <source>
        <dbReference type="ARBA" id="ARBA00022692"/>
    </source>
</evidence>
<dbReference type="Pfam" id="PF07565">
    <property type="entry name" value="Band_3_cyto"/>
    <property type="match status" value="1"/>
</dbReference>
<keyword evidence="5 9" id="KW-0812">Transmembrane</keyword>
<dbReference type="Pfam" id="PF00955">
    <property type="entry name" value="HCO3_cotransp"/>
    <property type="match status" value="1"/>
</dbReference>
<evidence type="ECO:0000259" key="10">
    <source>
        <dbReference type="Pfam" id="PF00955"/>
    </source>
</evidence>
<feature type="domain" description="Band 3 cytoplasmic" evidence="11">
    <location>
        <begin position="199"/>
        <end position="340"/>
    </location>
</feature>
<reference evidence="12" key="1">
    <citation type="thesis" date="2020" institute="ProQuest LLC" country="789 East Eisenhower Parkway, Ann Arbor, MI, USA">
        <title>Comparative Genomics and Chromosome Evolution.</title>
        <authorList>
            <person name="Mudd A.B."/>
        </authorList>
    </citation>
    <scope>NUCLEOTIDE SEQUENCE</scope>
    <source>
        <strain evidence="12">Female2</strain>
        <tissue evidence="12">Blood</tissue>
    </source>
</reference>